<dbReference type="AlphaFoldDB" id="A0A6L2KDP2"/>
<evidence type="ECO:0000313" key="2">
    <source>
        <dbReference type="EMBL" id="GEU47039.1"/>
    </source>
</evidence>
<reference evidence="2" key="1">
    <citation type="journal article" date="2019" name="Sci. Rep.">
        <title>Draft genome of Tanacetum cinerariifolium, the natural source of mosquito coil.</title>
        <authorList>
            <person name="Yamashiro T."/>
            <person name="Shiraishi A."/>
            <person name="Satake H."/>
            <person name="Nakayama K."/>
        </authorList>
    </citation>
    <scope>NUCLEOTIDE SEQUENCE</scope>
</reference>
<feature type="region of interest" description="Disordered" evidence="1">
    <location>
        <begin position="195"/>
        <end position="223"/>
    </location>
</feature>
<organism evidence="2">
    <name type="scientific">Tanacetum cinerariifolium</name>
    <name type="common">Dalmatian daisy</name>
    <name type="synonym">Chrysanthemum cinerariifolium</name>
    <dbReference type="NCBI Taxonomy" id="118510"/>
    <lineage>
        <taxon>Eukaryota</taxon>
        <taxon>Viridiplantae</taxon>
        <taxon>Streptophyta</taxon>
        <taxon>Embryophyta</taxon>
        <taxon>Tracheophyta</taxon>
        <taxon>Spermatophyta</taxon>
        <taxon>Magnoliopsida</taxon>
        <taxon>eudicotyledons</taxon>
        <taxon>Gunneridae</taxon>
        <taxon>Pentapetalae</taxon>
        <taxon>asterids</taxon>
        <taxon>campanulids</taxon>
        <taxon>Asterales</taxon>
        <taxon>Asteraceae</taxon>
        <taxon>Asteroideae</taxon>
        <taxon>Anthemideae</taxon>
        <taxon>Anthemidinae</taxon>
        <taxon>Tanacetum</taxon>
    </lineage>
</organism>
<name>A0A6L2KDP2_TANCI</name>
<comment type="caution">
    <text evidence="2">The sequence shown here is derived from an EMBL/GenBank/DDBJ whole genome shotgun (WGS) entry which is preliminary data.</text>
</comment>
<evidence type="ECO:0000256" key="1">
    <source>
        <dbReference type="SAM" id="MobiDB-lite"/>
    </source>
</evidence>
<sequence length="339" mass="38531">MQNRSWKLYRRASSSETLDRTFDRLRKLISQLKIQGEVIEQEYINLKLLRSLSSEGKTHALILRNKAEIETTSLDDLYKNLKIYELELTGSSSISQNPQNVAFVSSNSTNSTSSTNEADNTAYEVSTAYTQECRASKNQENRGREYGRKTVPVKNPTENALIAQDGFGGYDWSYQAEEEHPTKYALMALTSSGCSSSSDSEENVKSRSDKGYHAVPPPYTGNYIPPKPDLTFIDEQVKSEVLDLEKIITAQAKEIVDLKKRVKKLERKRSSRTLGMNLFKIGTSRRRKSLGEEHASKQGRNLKQRSIFEESDFDVQAMMDADYELAIRLRAEEQKKPLT</sequence>
<proteinExistence type="predicted"/>
<accession>A0A6L2KDP2</accession>
<gene>
    <name evidence="2" type="ORF">Tci_019017</name>
</gene>
<protein>
    <submittedName>
        <fullName evidence="2">Uncharacterized protein</fullName>
    </submittedName>
</protein>
<feature type="compositionally biased region" description="Basic and acidic residues" evidence="1">
    <location>
        <begin position="202"/>
        <end position="212"/>
    </location>
</feature>
<dbReference type="EMBL" id="BKCJ010002212">
    <property type="protein sequence ID" value="GEU47039.1"/>
    <property type="molecule type" value="Genomic_DNA"/>
</dbReference>